<dbReference type="Gene3D" id="1.10.840.10">
    <property type="entry name" value="Ras guanine-nucleotide exchange factors catalytic domain"/>
    <property type="match status" value="1"/>
</dbReference>
<feature type="region of interest" description="Disordered" evidence="2">
    <location>
        <begin position="118"/>
        <end position="155"/>
    </location>
</feature>
<name>A0ABY8EZF4_MALFU</name>
<dbReference type="InterPro" id="IPR001895">
    <property type="entry name" value="RASGEF_cat_dom"/>
</dbReference>
<dbReference type="PANTHER" id="PTHR23113:SF368">
    <property type="entry name" value="CELL DIVISION CONTROL PROTEIN 25"/>
    <property type="match status" value="1"/>
</dbReference>
<organism evidence="4 5">
    <name type="scientific">Malassezia furfur</name>
    <name type="common">Pityriasis versicolor infection agent</name>
    <name type="synonym">Pityrosporum furfur</name>
    <dbReference type="NCBI Taxonomy" id="55194"/>
    <lineage>
        <taxon>Eukaryota</taxon>
        <taxon>Fungi</taxon>
        <taxon>Dikarya</taxon>
        <taxon>Basidiomycota</taxon>
        <taxon>Ustilaginomycotina</taxon>
        <taxon>Malasseziomycetes</taxon>
        <taxon>Malasseziales</taxon>
        <taxon>Malasseziaceae</taxon>
        <taxon>Malassezia</taxon>
    </lineage>
</organism>
<evidence type="ECO:0000313" key="4">
    <source>
        <dbReference type="EMBL" id="WFD49233.1"/>
    </source>
</evidence>
<feature type="compositionally biased region" description="Low complexity" evidence="2">
    <location>
        <begin position="202"/>
        <end position="232"/>
    </location>
</feature>
<evidence type="ECO:0000256" key="2">
    <source>
        <dbReference type="SAM" id="MobiDB-lite"/>
    </source>
</evidence>
<keyword evidence="5" id="KW-1185">Reference proteome</keyword>
<dbReference type="Proteomes" id="UP000818624">
    <property type="component" value="Chromosome 4"/>
</dbReference>
<feature type="region of interest" description="Disordered" evidence="2">
    <location>
        <begin position="247"/>
        <end position="266"/>
    </location>
</feature>
<feature type="compositionally biased region" description="Low complexity" evidence="2">
    <location>
        <begin position="283"/>
        <end position="299"/>
    </location>
</feature>
<feature type="compositionally biased region" description="Pro residues" evidence="2">
    <location>
        <begin position="313"/>
        <end position="347"/>
    </location>
</feature>
<proteinExistence type="predicted"/>
<keyword evidence="1" id="KW-0344">Guanine-nucleotide releasing factor</keyword>
<evidence type="ECO:0000313" key="5">
    <source>
        <dbReference type="Proteomes" id="UP000818624"/>
    </source>
</evidence>
<feature type="compositionally biased region" description="Low complexity" evidence="2">
    <location>
        <begin position="365"/>
        <end position="379"/>
    </location>
</feature>
<feature type="compositionally biased region" description="Basic residues" evidence="2">
    <location>
        <begin position="850"/>
        <end position="860"/>
    </location>
</feature>
<gene>
    <name evidence="4" type="primary">LTE1</name>
    <name evidence="4" type="ORF">GLX27_003913</name>
</gene>
<dbReference type="Pfam" id="PF00617">
    <property type="entry name" value="RasGEF"/>
    <property type="match status" value="1"/>
</dbReference>
<dbReference type="InterPro" id="IPR023578">
    <property type="entry name" value="Ras_GEF_dom_sf"/>
</dbReference>
<evidence type="ECO:0000256" key="1">
    <source>
        <dbReference type="ARBA" id="ARBA00022658"/>
    </source>
</evidence>
<feature type="region of interest" description="Disordered" evidence="2">
    <location>
        <begin position="281"/>
        <end position="396"/>
    </location>
</feature>
<dbReference type="Gene3D" id="1.20.870.10">
    <property type="entry name" value="Son of sevenless (SoS) protein Chain: S domain 1"/>
    <property type="match status" value="1"/>
</dbReference>
<feature type="region of interest" description="Disordered" evidence="2">
    <location>
        <begin position="785"/>
        <end position="874"/>
    </location>
</feature>
<dbReference type="SUPFAM" id="SSF48366">
    <property type="entry name" value="Ras GEF"/>
    <property type="match status" value="1"/>
</dbReference>
<dbReference type="InterPro" id="IPR008937">
    <property type="entry name" value="Ras-like_GEF"/>
</dbReference>
<feature type="compositionally biased region" description="Low complexity" evidence="2">
    <location>
        <begin position="811"/>
        <end position="823"/>
    </location>
</feature>
<protein>
    <submittedName>
        <fullName evidence="4">Guanine nucleotide exchange factor lte1</fullName>
    </submittedName>
</protein>
<feature type="region of interest" description="Disordered" evidence="2">
    <location>
        <begin position="14"/>
        <end position="99"/>
    </location>
</feature>
<evidence type="ECO:0000259" key="3">
    <source>
        <dbReference type="SMART" id="SM00147"/>
    </source>
</evidence>
<accession>A0ABY8EZF4</accession>
<feature type="compositionally biased region" description="Low complexity" evidence="2">
    <location>
        <begin position="348"/>
        <end position="358"/>
    </location>
</feature>
<dbReference type="EMBL" id="CP046237">
    <property type="protein sequence ID" value="WFD49233.1"/>
    <property type="molecule type" value="Genomic_DNA"/>
</dbReference>
<sequence>MFLRKSRSIEALHAKARKDDDAVSVTSKKSARSLLPKRSLRFLRGRRSEHEPMPTSSADTSLASAPDLSPMPQGERPNAGLGILHPGDTSLPGGPAAQPLNDAAFFSEARIAGLGMRLPPQHRLGSTPELPQTPKQGQDALVEQGGPQATSPGVDLHSLRFQSPNAYAAGRSALANSSSPARLYKPPQQAEAPTPPAPAPVSPTGQGAAGAAAGAAASTSPAASAPPAASPSNDAVTQAQRQYANAMRMQMESAVRRSEASDQSTHTWIAQGRTSMETDLQHTATAPAAATQPAAAPAAAQPPAPAGAAAPPASVPAPIPAPIPTSTPTSVPPSAPPSVPTSAPPATYPSSQPAAAPAAAPPATQPAAPAAALPQASTPVVRRAQAPASSTNADGAHTAYPVWYEGSDQAHAEPVPAADEAELIASERAAHSGVAMPQLHVARLGELGAPIDSEVSPSGSSMRGVALGSGPSSAAPPVTVVSAESMLGPSLLLYDDAAVASAPEATGTAVAWTYDDWFLSSSAPWVSPGDDVTAVVASLREPPPPGAAAQHTLALAVFCSALRAAADGTRVYDVASCVPREPGEAVSLADADAAAGVQPVTTRARNAALFAPNRHVVLAATPRRLVAEMTSGSSPGLMEDVLVAYRTYFNAQRLQELLFSRADWAVRKLAQAPVRATAVRVLRSTQSALAHWFEHYYAEDYAPDAPLEERLVAFAMQHAQRSAHLDLAGSDVEVREGAVALWHLVQAHARPELLPASAAPDAAPLRSSPSLHKVRSLTRLWGRERRDDAPASAPAGRVRKNSVRGASHVRAASNASAASASSSPHGHARKASGGASLWESPVSKAESVLRRGRRSLRRRTRADDAEGDASDAEGELLVADDAETASPAEHDAALAQLEAQLDGRPVGGEVQRTRDGPIQWIPAHANASWHDARRLSMRIAARPTATPTLPAGWAQRGTLLLTQRSETIARQLTALEKQLLALVHWTELADLSWDHHAVQQEQWQREYQEYVTWRISHAGPATPEARAPPVPKQAATHLLVARFNRACAWVASHIVTTLDADERVAVVCKWIRIAWDCYMLGNHATLCQILFGLQSPWVARLEATWQRVGAWEMRVFDALRRFTSPRDQFSQLRQATLATLAGSGEGSRVYVPFLGTFVSDLSANDALSLYIETNLQPSMVPFYDDQELSQSWDTLLNLYRLRIKAMIVRDFQALQEHAARIADVVMDLPLLAEALQLDTLPAAQIQSASLALEP</sequence>
<feature type="compositionally biased region" description="Polar residues" evidence="2">
    <location>
        <begin position="54"/>
        <end position="63"/>
    </location>
</feature>
<dbReference type="InterPro" id="IPR036964">
    <property type="entry name" value="RASGEF_cat_dom_sf"/>
</dbReference>
<feature type="domain" description="Ras-GEF" evidence="3">
    <location>
        <begin position="960"/>
        <end position="1254"/>
    </location>
</feature>
<dbReference type="PANTHER" id="PTHR23113">
    <property type="entry name" value="GUANINE NUCLEOTIDE EXCHANGE FACTOR"/>
    <property type="match status" value="1"/>
</dbReference>
<feature type="compositionally biased region" description="Acidic residues" evidence="2">
    <location>
        <begin position="865"/>
        <end position="874"/>
    </location>
</feature>
<feature type="region of interest" description="Disordered" evidence="2">
    <location>
        <begin position="171"/>
        <end position="240"/>
    </location>
</feature>
<reference evidence="4 5" key="1">
    <citation type="journal article" date="2020" name="Elife">
        <title>Loss of centromere function drives karyotype evolution in closely related Malassezia species.</title>
        <authorList>
            <person name="Sankaranarayanan S.R."/>
            <person name="Ianiri G."/>
            <person name="Coelho M.A."/>
            <person name="Reza M.H."/>
            <person name="Thimmappa B.C."/>
            <person name="Ganguly P."/>
            <person name="Vadnala R.N."/>
            <person name="Sun S."/>
            <person name="Siddharthan R."/>
            <person name="Tellgren-Roth C."/>
            <person name="Dawson T.L."/>
            <person name="Heitman J."/>
            <person name="Sanyal K."/>
        </authorList>
    </citation>
    <scope>NUCLEOTIDE SEQUENCE [LARGE SCALE GENOMIC DNA]</scope>
    <source>
        <strain evidence="4">CBS14141</strain>
    </source>
</reference>
<dbReference type="SMART" id="SM00147">
    <property type="entry name" value="RasGEF"/>
    <property type="match status" value="1"/>
</dbReference>